<feature type="domain" description="THAP-type" evidence="7">
    <location>
        <begin position="4"/>
        <end position="90"/>
    </location>
</feature>
<evidence type="ECO:0000256" key="6">
    <source>
        <dbReference type="SAM" id="MobiDB-lite"/>
    </source>
</evidence>
<evidence type="ECO:0000256" key="5">
    <source>
        <dbReference type="ARBA" id="ARBA00023125"/>
    </source>
</evidence>
<dbReference type="InterPro" id="IPR006612">
    <property type="entry name" value="THAP_Znf"/>
</dbReference>
<keyword evidence="3" id="KW-0863">Zinc-finger</keyword>
<dbReference type="AlphaFoldDB" id="A0ABD0TB51"/>
<evidence type="ECO:0000313" key="8">
    <source>
        <dbReference type="EMBL" id="KAL0839250.1"/>
    </source>
</evidence>
<feature type="region of interest" description="Disordered" evidence="6">
    <location>
        <begin position="159"/>
        <end position="180"/>
    </location>
</feature>
<evidence type="ECO:0000256" key="2">
    <source>
        <dbReference type="ARBA" id="ARBA00022723"/>
    </source>
</evidence>
<sequence length="478" mass="54477">MKFLYCFVTTCKNSSTKTPNKMFFKVPFNNREAWCKAAGRSDVPTSSLDICEDHINVEEDIENHIQWKLGKYHPRLRTAVPKKLLSMKLFMSTAPQDTLDEHNPPGCSRQTFSEEKAVQCDVSLKHSSTQVQILMVDQAVNTILRRKQTLPCQVEDISTEDEQIPSTQGSTVEISGQETNTDSTLKENVAPLVLDFKKSVEKSPQRYLGVPKNYFWLINYISNDTKIPRLHVITVLFKLKHADPFYKIADLFNLSERTLQRIFPRVLDMMSKICAQFIYWPSVIDIEKNLPLSFRTNKDYSNVQSIIDCFEIEVEKPNNPIAQSATWSQYKGCNTIKFLISATPDGFINFISKGYAGRITDVKLVEESGFLDIVQPNSVVLADRGFKHLESILQKKSVKLLRPPSVSANKKMTKMEAIESKVIASLRIHIERVIRRVRLYKFLKPHSTINNKLVNCVDDAVVVACGLINLQSPIIKNI</sequence>
<keyword evidence="2" id="KW-0479">Metal-binding</keyword>
<feature type="compositionally biased region" description="Polar residues" evidence="6">
    <location>
        <begin position="164"/>
        <end position="180"/>
    </location>
</feature>
<dbReference type="Pfam" id="PF05485">
    <property type="entry name" value="THAP"/>
    <property type="match status" value="1"/>
</dbReference>
<evidence type="ECO:0000256" key="1">
    <source>
        <dbReference type="ARBA" id="ARBA00001968"/>
    </source>
</evidence>
<dbReference type="Proteomes" id="UP001549921">
    <property type="component" value="Unassembled WGS sequence"/>
</dbReference>
<dbReference type="SMART" id="SM00980">
    <property type="entry name" value="THAP"/>
    <property type="match status" value="1"/>
</dbReference>
<organism evidence="8 9">
    <name type="scientific">Loxostege sticticalis</name>
    <name type="common">Beet webworm moth</name>
    <dbReference type="NCBI Taxonomy" id="481309"/>
    <lineage>
        <taxon>Eukaryota</taxon>
        <taxon>Metazoa</taxon>
        <taxon>Ecdysozoa</taxon>
        <taxon>Arthropoda</taxon>
        <taxon>Hexapoda</taxon>
        <taxon>Insecta</taxon>
        <taxon>Pterygota</taxon>
        <taxon>Neoptera</taxon>
        <taxon>Endopterygota</taxon>
        <taxon>Lepidoptera</taxon>
        <taxon>Glossata</taxon>
        <taxon>Ditrysia</taxon>
        <taxon>Pyraloidea</taxon>
        <taxon>Crambidae</taxon>
        <taxon>Pyraustinae</taxon>
        <taxon>Loxostege</taxon>
    </lineage>
</organism>
<comment type="cofactor">
    <cofactor evidence="1">
        <name>a divalent metal cation</name>
        <dbReference type="ChEBI" id="CHEBI:60240"/>
    </cofactor>
</comment>
<evidence type="ECO:0000259" key="7">
    <source>
        <dbReference type="SMART" id="SM00980"/>
    </source>
</evidence>
<evidence type="ECO:0000256" key="3">
    <source>
        <dbReference type="ARBA" id="ARBA00022771"/>
    </source>
</evidence>
<protein>
    <recommendedName>
        <fullName evidence="7">THAP-type domain-containing protein</fullName>
    </recommendedName>
</protein>
<dbReference type="GO" id="GO:0003677">
    <property type="term" value="F:DNA binding"/>
    <property type="evidence" value="ECO:0007669"/>
    <property type="project" value="UniProtKB-KW"/>
</dbReference>
<dbReference type="PANTHER" id="PTHR23080">
    <property type="entry name" value="THAP DOMAIN PROTEIN"/>
    <property type="match status" value="1"/>
</dbReference>
<dbReference type="Pfam" id="PF13359">
    <property type="entry name" value="DDE_Tnp_4"/>
    <property type="match status" value="1"/>
</dbReference>
<accession>A0ABD0TB51</accession>
<keyword evidence="4" id="KW-0862">Zinc</keyword>
<name>A0ABD0TB51_LOXSC</name>
<evidence type="ECO:0000313" key="9">
    <source>
        <dbReference type="Proteomes" id="UP001549921"/>
    </source>
</evidence>
<reference evidence="8 9" key="1">
    <citation type="submission" date="2024-06" db="EMBL/GenBank/DDBJ databases">
        <title>A chromosome-level genome assembly of beet webworm, Loxostege sticticalis.</title>
        <authorList>
            <person name="Zhang Y."/>
        </authorList>
    </citation>
    <scope>NUCLEOTIDE SEQUENCE [LARGE SCALE GENOMIC DNA]</scope>
    <source>
        <strain evidence="8">AQ028</strain>
        <tissue evidence="8">Male pupae</tissue>
    </source>
</reference>
<proteinExistence type="predicted"/>
<dbReference type="SUPFAM" id="SSF57716">
    <property type="entry name" value="Glucocorticoid receptor-like (DNA-binding domain)"/>
    <property type="match status" value="1"/>
</dbReference>
<comment type="caution">
    <text evidence="8">The sequence shown here is derived from an EMBL/GenBank/DDBJ whole genome shotgun (WGS) entry which is preliminary data.</text>
</comment>
<evidence type="ECO:0000256" key="4">
    <source>
        <dbReference type="ARBA" id="ARBA00022833"/>
    </source>
</evidence>
<dbReference type="InterPro" id="IPR027806">
    <property type="entry name" value="HARBI1_dom"/>
</dbReference>
<dbReference type="EMBL" id="JBEDNZ010000008">
    <property type="protein sequence ID" value="KAL0839250.1"/>
    <property type="molecule type" value="Genomic_DNA"/>
</dbReference>
<gene>
    <name evidence="8" type="ORF">ABMA28_016012</name>
</gene>
<keyword evidence="5" id="KW-0238">DNA-binding</keyword>
<dbReference type="GO" id="GO:0008270">
    <property type="term" value="F:zinc ion binding"/>
    <property type="evidence" value="ECO:0007669"/>
    <property type="project" value="UniProtKB-KW"/>
</dbReference>